<dbReference type="SMART" id="SM01390">
    <property type="entry name" value="Ribosomal_S4"/>
    <property type="match status" value="1"/>
</dbReference>
<dbReference type="InterPro" id="IPR002942">
    <property type="entry name" value="S4_RNA-bd"/>
</dbReference>
<keyword evidence="2" id="KW-0934">Plastid</keyword>
<dbReference type="GO" id="GO:0015935">
    <property type="term" value="C:small ribosomal subunit"/>
    <property type="evidence" value="ECO:0007669"/>
    <property type="project" value="InterPro"/>
</dbReference>
<dbReference type="HAMAP" id="MF_01306_B">
    <property type="entry name" value="Ribosomal_uS4_B"/>
    <property type="match status" value="1"/>
</dbReference>
<evidence type="ECO:0000256" key="5">
    <source>
        <dbReference type="ARBA" id="ARBA00022980"/>
    </source>
</evidence>
<comment type="subcellular location">
    <subcellularLocation>
        <location evidence="8">Plastid</location>
        <location evidence="8">Chloroplast</location>
    </subcellularLocation>
</comment>
<gene>
    <name evidence="8" type="primary">rps4</name>
</gene>
<dbReference type="InterPro" id="IPR022801">
    <property type="entry name" value="Ribosomal_uS4"/>
</dbReference>
<feature type="domain" description="Small ribosomal subunit protein uS4 N-terminal" evidence="11">
    <location>
        <begin position="3"/>
        <end position="89"/>
    </location>
</feature>
<dbReference type="PROSITE" id="PS50889">
    <property type="entry name" value="S4"/>
    <property type="match status" value="1"/>
</dbReference>
<dbReference type="GO" id="GO:0006412">
    <property type="term" value="P:translation"/>
    <property type="evidence" value="ECO:0007669"/>
    <property type="project" value="UniProtKB-UniRule"/>
</dbReference>
<keyword evidence="6 8" id="KW-0687">Ribonucleoprotein</keyword>
<organism evidence="12">
    <name type="scientific">Plagiochila bifaria</name>
    <dbReference type="NCBI Taxonomy" id="172202"/>
    <lineage>
        <taxon>Eukaryota</taxon>
        <taxon>Viridiplantae</taxon>
        <taxon>Streptophyta</taxon>
        <taxon>Embryophyta</taxon>
        <taxon>Marchantiophyta</taxon>
        <taxon>Jungermanniopsida</taxon>
        <taxon>Jungermanniidae</taxon>
        <taxon>Jungermanniales</taxon>
        <taxon>Lophocoleineae</taxon>
        <taxon>Plagiochilaceae</taxon>
        <taxon>Plagiochila</taxon>
        <taxon>Plagiochila sect. Arrectae</taxon>
    </lineage>
</organism>
<dbReference type="SMART" id="SM00363">
    <property type="entry name" value="S4"/>
    <property type="match status" value="1"/>
</dbReference>
<comment type="function">
    <text evidence="8">One of the primary rRNA binding proteins, it binds directly to 16S rRNA where it nucleates assembly of the body of the 30S subunit.</text>
</comment>
<evidence type="ECO:0000259" key="10">
    <source>
        <dbReference type="SMART" id="SM00363"/>
    </source>
</evidence>
<dbReference type="EMBL" id="AY438206">
    <property type="protein sequence ID" value="AAR99774.1"/>
    <property type="molecule type" value="Genomic_DNA"/>
</dbReference>
<dbReference type="Gene3D" id="3.10.290.10">
    <property type="entry name" value="RNA-binding S4 domain"/>
    <property type="match status" value="1"/>
</dbReference>
<reference evidence="12" key="1">
    <citation type="journal article" date="2003" name="Plant Biol.">
        <title>Reinstatement of Chiastocaulon Carl (Plagiochilaceae), Based on Evidence from Nuclear Ribosomal ITS and Chloroplast Gene rps4 Sequences.</title>
        <authorList>
            <person name="Groth H."/>
            <person name="Heinrichs J."/>
        </authorList>
    </citation>
    <scope>NUCLEOTIDE SEQUENCE</scope>
</reference>
<comment type="subunit">
    <text evidence="8">Part of the 30S ribosomal subunit. Contacts protein S5. The interaction surface between S4 and S5 is involved in control of translational fidelity.</text>
</comment>
<name>Q6T3D7_9MARC</name>
<accession>Q6T3D7</accession>
<keyword evidence="3 8" id="KW-0699">rRNA-binding</keyword>
<dbReference type="PANTHER" id="PTHR11831:SF4">
    <property type="entry name" value="SMALL RIBOSOMAL SUBUNIT PROTEIN US4M"/>
    <property type="match status" value="1"/>
</dbReference>
<keyword evidence="5 8" id="KW-0689">Ribosomal protein</keyword>
<dbReference type="PROSITE" id="PS00632">
    <property type="entry name" value="RIBOSOMAL_S4"/>
    <property type="match status" value="1"/>
</dbReference>
<evidence type="ECO:0000256" key="4">
    <source>
        <dbReference type="ARBA" id="ARBA00022884"/>
    </source>
</evidence>
<protein>
    <recommendedName>
        <fullName evidence="7 8">Small ribosomal subunit protein uS4c</fullName>
    </recommendedName>
</protein>
<evidence type="ECO:0000313" key="12">
    <source>
        <dbReference type="EMBL" id="AAR99774.1"/>
    </source>
</evidence>
<dbReference type="InterPro" id="IPR005709">
    <property type="entry name" value="Ribosomal_uS4_bac-type"/>
</dbReference>
<dbReference type="Pfam" id="PF01479">
    <property type="entry name" value="S4"/>
    <property type="match status" value="1"/>
</dbReference>
<dbReference type="GO" id="GO:0042274">
    <property type="term" value="P:ribosomal small subunit biogenesis"/>
    <property type="evidence" value="ECO:0007669"/>
    <property type="project" value="TreeGrafter"/>
</dbReference>
<dbReference type="GO" id="GO:0003735">
    <property type="term" value="F:structural constituent of ribosome"/>
    <property type="evidence" value="ECO:0007669"/>
    <property type="project" value="InterPro"/>
</dbReference>
<dbReference type="Gene3D" id="1.10.1050.10">
    <property type="entry name" value="Ribosomal Protein S4 Delta 41, Chain A, domain 1"/>
    <property type="match status" value="1"/>
</dbReference>
<dbReference type="GO" id="GO:0009507">
    <property type="term" value="C:chloroplast"/>
    <property type="evidence" value="ECO:0007669"/>
    <property type="project" value="UniProtKB-SubCell"/>
</dbReference>
<keyword evidence="12" id="KW-0150">Chloroplast</keyword>
<evidence type="ECO:0000259" key="11">
    <source>
        <dbReference type="SMART" id="SM01390"/>
    </source>
</evidence>
<evidence type="ECO:0000256" key="9">
    <source>
        <dbReference type="RuleBase" id="RU003699"/>
    </source>
</evidence>
<evidence type="ECO:0000256" key="3">
    <source>
        <dbReference type="ARBA" id="ARBA00022730"/>
    </source>
</evidence>
<dbReference type="GO" id="GO:0019843">
    <property type="term" value="F:rRNA binding"/>
    <property type="evidence" value="ECO:0007669"/>
    <property type="project" value="UniProtKB-UniRule"/>
</dbReference>
<evidence type="ECO:0000256" key="6">
    <source>
        <dbReference type="ARBA" id="ARBA00023274"/>
    </source>
</evidence>
<dbReference type="AlphaFoldDB" id="Q6T3D7"/>
<dbReference type="PANTHER" id="PTHR11831">
    <property type="entry name" value="30S 40S RIBOSOMAL PROTEIN"/>
    <property type="match status" value="1"/>
</dbReference>
<dbReference type="NCBIfam" id="NF003717">
    <property type="entry name" value="PRK05327.1"/>
    <property type="match status" value="1"/>
</dbReference>
<keyword evidence="4 8" id="KW-0694">RNA-binding</keyword>
<dbReference type="InterPro" id="IPR018079">
    <property type="entry name" value="Ribosomal_uS4_CS"/>
</dbReference>
<feature type="domain" description="RNA-binding S4" evidence="10">
    <location>
        <begin position="90"/>
        <end position="154"/>
    </location>
</feature>
<evidence type="ECO:0000256" key="7">
    <source>
        <dbReference type="ARBA" id="ARBA00035158"/>
    </source>
</evidence>
<dbReference type="FunFam" id="1.10.1050.10:FF:000002">
    <property type="entry name" value="30S ribosomal protein S4, chloroplastic"/>
    <property type="match status" value="1"/>
</dbReference>
<dbReference type="Pfam" id="PF00163">
    <property type="entry name" value="Ribosomal_S4"/>
    <property type="match status" value="1"/>
</dbReference>
<dbReference type="NCBIfam" id="TIGR01017">
    <property type="entry name" value="rpsD_bact"/>
    <property type="match status" value="1"/>
</dbReference>
<dbReference type="FunFam" id="3.10.290.10:FF:000081">
    <property type="entry name" value="30S ribosomal protein S4, chloroplastic"/>
    <property type="match status" value="1"/>
</dbReference>
<comment type="similarity">
    <text evidence="1 8 9">Belongs to the universal ribosomal protein uS4 family.</text>
</comment>
<dbReference type="InterPro" id="IPR001912">
    <property type="entry name" value="Ribosomal_uS4_N"/>
</dbReference>
<sequence>MSRYRGPRVKIIRRLGSLPGLTSKTLKSKSSYIDRSTLNKKVSQYRIRLEEKQKLRFHYGLTERQLLKYMRIARKAKGSTGQVLLQLLEMRLDNTIFRLGMSPTIPGARQLVNHRHISLNNDIVDIPSYSCEPGDIITIRNKQKSQSIVTKNINSFQKLKIPSHLTFDSTQLRGSVNQMINREWINLKINELLVVEYYSRQV</sequence>
<comment type="function">
    <text evidence="8">With S5 and S12 plays an important role in translational accuracy.</text>
</comment>
<evidence type="ECO:0000256" key="8">
    <source>
        <dbReference type="HAMAP-Rule" id="MF_01306"/>
    </source>
</evidence>
<evidence type="ECO:0000256" key="2">
    <source>
        <dbReference type="ARBA" id="ARBA00022640"/>
    </source>
</evidence>
<dbReference type="SUPFAM" id="SSF55174">
    <property type="entry name" value="Alpha-L RNA-binding motif"/>
    <property type="match status" value="1"/>
</dbReference>
<dbReference type="CDD" id="cd00165">
    <property type="entry name" value="S4"/>
    <property type="match status" value="1"/>
</dbReference>
<proteinExistence type="inferred from homology"/>
<geneLocation type="chloroplast" evidence="12"/>
<evidence type="ECO:0000256" key="1">
    <source>
        <dbReference type="ARBA" id="ARBA00007465"/>
    </source>
</evidence>
<dbReference type="InterPro" id="IPR036986">
    <property type="entry name" value="S4_RNA-bd_sf"/>
</dbReference>